<protein>
    <submittedName>
        <fullName evidence="1">Uncharacterized protein</fullName>
    </submittedName>
</protein>
<organism evidence="1 2">
    <name type="scientific">Apodemus speciosus</name>
    <name type="common">Large Japanese field mouse</name>
    <dbReference type="NCBI Taxonomy" id="105296"/>
    <lineage>
        <taxon>Eukaryota</taxon>
        <taxon>Metazoa</taxon>
        <taxon>Chordata</taxon>
        <taxon>Craniata</taxon>
        <taxon>Vertebrata</taxon>
        <taxon>Euteleostomi</taxon>
        <taxon>Mammalia</taxon>
        <taxon>Eutheria</taxon>
        <taxon>Euarchontoglires</taxon>
        <taxon>Glires</taxon>
        <taxon>Rodentia</taxon>
        <taxon>Myomorpha</taxon>
        <taxon>Muroidea</taxon>
        <taxon>Muridae</taxon>
        <taxon>Murinae</taxon>
        <taxon>Apodemus</taxon>
    </lineage>
</organism>
<dbReference type="Proteomes" id="UP001623349">
    <property type="component" value="Unassembled WGS sequence"/>
</dbReference>
<reference evidence="1 2" key="1">
    <citation type="submission" date="2024-08" db="EMBL/GenBank/DDBJ databases">
        <title>The draft genome of Apodemus speciosus.</title>
        <authorList>
            <person name="Nabeshima K."/>
            <person name="Suzuki S."/>
            <person name="Onuma M."/>
        </authorList>
    </citation>
    <scope>NUCLEOTIDE SEQUENCE [LARGE SCALE GENOMIC DNA]</scope>
    <source>
        <strain evidence="1">IB14-021</strain>
    </source>
</reference>
<proteinExistence type="predicted"/>
<sequence>MLTAGNTEGKHRLLKTDITKNKKGFRRLPTVVIAALQKVSQGVLVGEHCEDLIVVCETRCYRPAAEAWVYTVPTS</sequence>
<evidence type="ECO:0000313" key="2">
    <source>
        <dbReference type="Proteomes" id="UP001623349"/>
    </source>
</evidence>
<keyword evidence="2" id="KW-1185">Reference proteome</keyword>
<evidence type="ECO:0000313" key="1">
    <source>
        <dbReference type="EMBL" id="GAB1289808.1"/>
    </source>
</evidence>
<accession>A0ABQ0ESD1</accession>
<gene>
    <name evidence="1" type="ORF">APTSU1_000503800</name>
</gene>
<comment type="caution">
    <text evidence="1">The sequence shown here is derived from an EMBL/GenBank/DDBJ whole genome shotgun (WGS) entry which is preliminary data.</text>
</comment>
<dbReference type="EMBL" id="BAAFST010000005">
    <property type="protein sequence ID" value="GAB1289808.1"/>
    <property type="molecule type" value="Genomic_DNA"/>
</dbReference>
<name>A0ABQ0ESD1_APOSI</name>